<reference evidence="1" key="1">
    <citation type="submission" date="2020-07" db="EMBL/GenBank/DDBJ databases">
        <title>Ethylene signaling mediates host invasion by parasitic plants.</title>
        <authorList>
            <person name="Yoshida S."/>
        </authorList>
    </citation>
    <scope>NUCLEOTIDE SEQUENCE</scope>
    <source>
        <strain evidence="1">Okayama</strain>
    </source>
</reference>
<proteinExistence type="predicted"/>
<comment type="caution">
    <text evidence="1">The sequence shown here is derived from an EMBL/GenBank/DDBJ whole genome shotgun (WGS) entry which is preliminary data.</text>
</comment>
<dbReference type="OrthoDB" id="1734093at2759"/>
<evidence type="ECO:0000313" key="1">
    <source>
        <dbReference type="EMBL" id="GFP99911.1"/>
    </source>
</evidence>
<dbReference type="AlphaFoldDB" id="A0A830D0N8"/>
<organism evidence="1 2">
    <name type="scientific">Phtheirospermum japonicum</name>
    <dbReference type="NCBI Taxonomy" id="374723"/>
    <lineage>
        <taxon>Eukaryota</taxon>
        <taxon>Viridiplantae</taxon>
        <taxon>Streptophyta</taxon>
        <taxon>Embryophyta</taxon>
        <taxon>Tracheophyta</taxon>
        <taxon>Spermatophyta</taxon>
        <taxon>Magnoliopsida</taxon>
        <taxon>eudicotyledons</taxon>
        <taxon>Gunneridae</taxon>
        <taxon>Pentapetalae</taxon>
        <taxon>asterids</taxon>
        <taxon>lamiids</taxon>
        <taxon>Lamiales</taxon>
        <taxon>Orobanchaceae</taxon>
        <taxon>Orobanchaceae incertae sedis</taxon>
        <taxon>Phtheirospermum</taxon>
    </lineage>
</organism>
<dbReference type="EMBL" id="BMAC01000597">
    <property type="protein sequence ID" value="GFP99911.1"/>
    <property type="molecule type" value="Genomic_DNA"/>
</dbReference>
<accession>A0A830D0N8</accession>
<protein>
    <submittedName>
        <fullName evidence="1">Uncharacterized protein</fullName>
    </submittedName>
</protein>
<dbReference type="PANTHER" id="PTHR31354:SF7">
    <property type="entry name" value="OS09G0392000 PROTEIN"/>
    <property type="match status" value="1"/>
</dbReference>
<sequence length="62" mass="7213">MELHGILAETERRGITFDQLLTIPEQDEWVYNDGKSTTCSPLISRCIKQLEYLSRLQFHSSN</sequence>
<dbReference type="Proteomes" id="UP000653305">
    <property type="component" value="Unassembled WGS sequence"/>
</dbReference>
<dbReference type="PANTHER" id="PTHR31354">
    <property type="entry name" value="OS01G0793500 PROTEIN"/>
    <property type="match status" value="1"/>
</dbReference>
<evidence type="ECO:0000313" key="2">
    <source>
        <dbReference type="Proteomes" id="UP000653305"/>
    </source>
</evidence>
<keyword evidence="2" id="KW-1185">Reference proteome</keyword>
<gene>
    <name evidence="1" type="ORF">PHJA_002135200</name>
</gene>
<name>A0A830D0N8_9LAMI</name>